<dbReference type="EC" id="3.4.13.19" evidence="1"/>
<comment type="cofactor">
    <cofactor evidence="1">
        <name>Zn(2+)</name>
        <dbReference type="ChEBI" id="CHEBI:29105"/>
    </cofactor>
</comment>
<accession>A0A0F7SWB4</accession>
<feature type="region of interest" description="Disordered" evidence="2">
    <location>
        <begin position="1"/>
        <end position="22"/>
    </location>
</feature>
<keyword evidence="3" id="KW-1133">Transmembrane helix</keyword>
<dbReference type="Gene3D" id="3.20.20.140">
    <property type="entry name" value="Metal-dependent hydrolases"/>
    <property type="match status" value="1"/>
</dbReference>
<evidence type="ECO:0000256" key="2">
    <source>
        <dbReference type="SAM" id="MobiDB-lite"/>
    </source>
</evidence>
<dbReference type="EMBL" id="LN483157">
    <property type="protein sequence ID" value="CED84333.1"/>
    <property type="molecule type" value="Genomic_DNA"/>
</dbReference>
<evidence type="ECO:0000256" key="3">
    <source>
        <dbReference type="SAM" id="Phobius"/>
    </source>
</evidence>
<keyword evidence="1" id="KW-0479">Metal-binding</keyword>
<dbReference type="InterPro" id="IPR032466">
    <property type="entry name" value="Metal_Hydrolase"/>
</dbReference>
<dbReference type="InterPro" id="IPR008257">
    <property type="entry name" value="Pept_M19"/>
</dbReference>
<evidence type="ECO:0000256" key="1">
    <source>
        <dbReference type="RuleBase" id="RU341113"/>
    </source>
</evidence>
<keyword evidence="1" id="KW-0378">Hydrolase</keyword>
<keyword evidence="3" id="KW-0472">Membrane</keyword>
<dbReference type="GO" id="GO:0070573">
    <property type="term" value="F:metallodipeptidase activity"/>
    <property type="evidence" value="ECO:0007669"/>
    <property type="project" value="InterPro"/>
</dbReference>
<dbReference type="Pfam" id="PF01244">
    <property type="entry name" value="Peptidase_M19"/>
    <property type="match status" value="1"/>
</dbReference>
<proteinExistence type="inferred from homology"/>
<dbReference type="SUPFAM" id="SSF51556">
    <property type="entry name" value="Metallo-dependent hydrolases"/>
    <property type="match status" value="1"/>
</dbReference>
<dbReference type="AlphaFoldDB" id="A0A0F7SWB4"/>
<dbReference type="PANTHER" id="PTHR10443">
    <property type="entry name" value="MICROSOMAL DIPEPTIDASE"/>
    <property type="match status" value="1"/>
</dbReference>
<name>A0A0F7SWB4_PHARH</name>
<keyword evidence="1" id="KW-0224">Dipeptidase</keyword>
<sequence>MTSRAQPDTEPLLPPARGAAAPSPRRITRASIYVLVVAFILLFAAAITLILTGKASPPFWKDEGPSDPLERAHWLLSRTKTPIIDGHIDLPEYVRTTYSNNVSEVHLDKKMGGHVDIKRLRKGHVGGFFWSCYTDCPEEPLLGKGQFLDPTNSVRDTLEQIDVSKVLIAKYNTTFELAKSADDLINARKNGKIASFLGIEGAHQLGNSLAVLRMYAELGVKYMTLTHSCNNAFADSAGIFDQPTPVHGGLSELGRELIVEMNRLGVIVDLSHVSDQTAEQALDLTRAPVIWSHSSSRKFVDIQRNVPDAILRKIGYGKGLVDGVVHVNFAPYFIVNKGQPATAEVVADHIEHIRSVIGWKHVGLGSDFDGIEIVPKNLESVADYPKLFAILIRRGWKDEELEALAGGNTLRILREVESVKRQMEEEHVGASMGRYLKRDDL</sequence>
<comment type="catalytic activity">
    <reaction evidence="1">
        <text>an L-aminoacyl-L-amino acid + H2O = 2 an L-alpha-amino acid</text>
        <dbReference type="Rhea" id="RHEA:48940"/>
        <dbReference type="ChEBI" id="CHEBI:15377"/>
        <dbReference type="ChEBI" id="CHEBI:59869"/>
        <dbReference type="ChEBI" id="CHEBI:77460"/>
        <dbReference type="EC" id="3.4.13.19"/>
    </reaction>
</comment>
<dbReference type="GO" id="GO:0046872">
    <property type="term" value="F:metal ion binding"/>
    <property type="evidence" value="ECO:0007669"/>
    <property type="project" value="UniProtKB-UniRule"/>
</dbReference>
<organism evidence="4">
    <name type="scientific">Phaffia rhodozyma</name>
    <name type="common">Yeast</name>
    <name type="synonym">Xanthophyllomyces dendrorhous</name>
    <dbReference type="NCBI Taxonomy" id="264483"/>
    <lineage>
        <taxon>Eukaryota</taxon>
        <taxon>Fungi</taxon>
        <taxon>Dikarya</taxon>
        <taxon>Basidiomycota</taxon>
        <taxon>Agaricomycotina</taxon>
        <taxon>Tremellomycetes</taxon>
        <taxon>Cystofilobasidiales</taxon>
        <taxon>Mrakiaceae</taxon>
        <taxon>Phaffia</taxon>
    </lineage>
</organism>
<keyword evidence="1" id="KW-0645">Protease</keyword>
<evidence type="ECO:0000313" key="4">
    <source>
        <dbReference type="EMBL" id="CED84333.1"/>
    </source>
</evidence>
<keyword evidence="3" id="KW-0812">Transmembrane</keyword>
<keyword evidence="1" id="KW-0862">Zinc</keyword>
<dbReference type="CDD" id="cd01301">
    <property type="entry name" value="rDP_like"/>
    <property type="match status" value="1"/>
</dbReference>
<reference evidence="4" key="1">
    <citation type="submission" date="2014-08" db="EMBL/GenBank/DDBJ databases">
        <authorList>
            <person name="Sharma Rahul"/>
            <person name="Thines Marco"/>
        </authorList>
    </citation>
    <scope>NUCLEOTIDE SEQUENCE</scope>
</reference>
<feature type="transmembrane region" description="Helical" evidence="3">
    <location>
        <begin position="32"/>
        <end position="51"/>
    </location>
</feature>
<protein>
    <recommendedName>
        <fullName evidence="1">Dipeptidase</fullName>
        <ecNumber evidence="1">3.4.13.19</ecNumber>
    </recommendedName>
</protein>
<dbReference type="PANTHER" id="PTHR10443:SF12">
    <property type="entry name" value="DIPEPTIDASE"/>
    <property type="match status" value="1"/>
</dbReference>
<dbReference type="PROSITE" id="PS51365">
    <property type="entry name" value="RENAL_DIPEPTIDASE_2"/>
    <property type="match status" value="1"/>
</dbReference>
<comment type="similarity">
    <text evidence="1">Belongs to the metallo-dependent hydrolases superfamily. Peptidase M19 family.</text>
</comment>
<dbReference type="GO" id="GO:0006508">
    <property type="term" value="P:proteolysis"/>
    <property type="evidence" value="ECO:0007669"/>
    <property type="project" value="UniProtKB-KW"/>
</dbReference>
<keyword evidence="1" id="KW-0482">Metalloprotease</keyword>